<comment type="caution">
    <text evidence="1">The sequence shown here is derived from an EMBL/GenBank/DDBJ whole genome shotgun (WGS) entry which is preliminary data.</text>
</comment>
<evidence type="ECO:0000313" key="1">
    <source>
        <dbReference type="EMBL" id="KAA9105517.1"/>
    </source>
</evidence>
<evidence type="ECO:0000313" key="2">
    <source>
        <dbReference type="Proteomes" id="UP000325827"/>
    </source>
</evidence>
<protein>
    <submittedName>
        <fullName evidence="1">Uncharacterized protein</fullName>
    </submittedName>
</protein>
<keyword evidence="2" id="KW-1185">Reference proteome</keyword>
<sequence>MASALAIAEIAGERKEVRPARELLAVGDFAESHVTELASELATLEFAAGRDRNARDLFRRSLIDPTENTVAQAEWADSRGLRLDTPSFDVEAANEARFRAHVRASKWQEASMEAATWQADQPFSLQAALFTSFAASIAEDWRTALHGAQVGLVAHPHDPLLLNNAAFAATHSGDIALALHYVSAARASTNAHAKLVLAATGGLIAFRTGDAVLGRHLYESAVNGLVKEGVDVAATAAAIHWATEELLAGSAGAARAVERAQELFSVNPTRENQTLMSRLVVRMSELNGTSWLN</sequence>
<dbReference type="RefSeq" id="WP_150450249.1">
    <property type="nucleotide sequence ID" value="NZ_VYSA01000005.1"/>
</dbReference>
<dbReference type="OrthoDB" id="8416895at2"/>
<dbReference type="Proteomes" id="UP000325827">
    <property type="component" value="Unassembled WGS sequence"/>
</dbReference>
<organism evidence="1 2">
    <name type="scientific">Microbacterium rhizomatis</name>
    <dbReference type="NCBI Taxonomy" id="1631477"/>
    <lineage>
        <taxon>Bacteria</taxon>
        <taxon>Bacillati</taxon>
        <taxon>Actinomycetota</taxon>
        <taxon>Actinomycetes</taxon>
        <taxon>Micrococcales</taxon>
        <taxon>Microbacteriaceae</taxon>
        <taxon>Microbacterium</taxon>
    </lineage>
</organism>
<gene>
    <name evidence="1" type="ORF">F6B43_17220</name>
</gene>
<accession>A0A5J5IWP1</accession>
<dbReference type="AlphaFoldDB" id="A0A5J5IWP1"/>
<reference evidence="2" key="1">
    <citation type="submission" date="2019-09" db="EMBL/GenBank/DDBJ databases">
        <title>Mumia zhuanghuii sp. nov. isolated from the intestinal contents of plateau pika (Ochotona curzoniae) in the Qinghai-Tibet plateau of China.</title>
        <authorList>
            <person name="Tian Z."/>
        </authorList>
    </citation>
    <scope>NUCLEOTIDE SEQUENCE [LARGE SCALE GENOMIC DNA]</scope>
    <source>
        <strain evidence="2">JCM 30598</strain>
    </source>
</reference>
<dbReference type="EMBL" id="VYSA01000005">
    <property type="protein sequence ID" value="KAA9105517.1"/>
    <property type="molecule type" value="Genomic_DNA"/>
</dbReference>
<proteinExistence type="predicted"/>
<name>A0A5J5IWP1_9MICO</name>